<accession>A0ABS2BYV6</accession>
<dbReference type="Proteomes" id="UP000745663">
    <property type="component" value="Unassembled WGS sequence"/>
</dbReference>
<keyword evidence="2" id="KW-1185">Reference proteome</keyword>
<dbReference type="EMBL" id="JACOPV010000008">
    <property type="protein sequence ID" value="MBM5458803.1"/>
    <property type="molecule type" value="Genomic_DNA"/>
</dbReference>
<evidence type="ECO:0000313" key="2">
    <source>
        <dbReference type="Proteomes" id="UP000745663"/>
    </source>
</evidence>
<sequence>MTFSKHSAGTDHFNATYGAAAASILDHLNFLYRRRSCVEVFGWDTATHENGLVILLPTSSVEKDQAALNTVDPAGAFAVAAARTYEAFSAEYDMDDEEQAKLPNELLQAAQTAQLLAVAT</sequence>
<dbReference type="RefSeq" id="WP_203584736.1">
    <property type="nucleotide sequence ID" value="NZ_JACOPV010000008.1"/>
</dbReference>
<comment type="caution">
    <text evidence="1">The sequence shown here is derived from an EMBL/GenBank/DDBJ whole genome shotgun (WGS) entry which is preliminary data.</text>
</comment>
<protein>
    <submittedName>
        <fullName evidence="1">Uncharacterized protein</fullName>
    </submittedName>
</protein>
<name>A0ABS2BYV6_9PSED</name>
<proteinExistence type="predicted"/>
<reference evidence="1 2" key="1">
    <citation type="submission" date="2020-08" db="EMBL/GenBank/DDBJ databases">
        <title>Description of novel Pseudomonas species.</title>
        <authorList>
            <person name="Duman M."/>
            <person name="Mulet M."/>
            <person name="Altun S."/>
            <person name="Saticioglu I.B."/>
            <person name="Lalucat J."/>
            <person name="Garcia-Valdes E."/>
        </authorList>
    </citation>
    <scope>NUCLEOTIDE SEQUENCE [LARGE SCALE GENOMIC DNA]</scope>
    <source>
        <strain evidence="1 2">P66</strain>
    </source>
</reference>
<gene>
    <name evidence="1" type="ORF">H8F21_14640</name>
</gene>
<organism evidence="1 2">
    <name type="scientific">Pseudomonas arcuscaelestis</name>
    <dbReference type="NCBI Taxonomy" id="2710591"/>
    <lineage>
        <taxon>Bacteria</taxon>
        <taxon>Pseudomonadati</taxon>
        <taxon>Pseudomonadota</taxon>
        <taxon>Gammaproteobacteria</taxon>
        <taxon>Pseudomonadales</taxon>
        <taxon>Pseudomonadaceae</taxon>
        <taxon>Pseudomonas</taxon>
    </lineage>
</organism>
<evidence type="ECO:0000313" key="1">
    <source>
        <dbReference type="EMBL" id="MBM5458803.1"/>
    </source>
</evidence>